<gene>
    <name evidence="3" type="ORF">AFUS01_LOCUS33247</name>
</gene>
<feature type="transmembrane region" description="Helical" evidence="2">
    <location>
        <begin position="197"/>
        <end position="216"/>
    </location>
</feature>
<name>A0A8J2L061_9HEXA</name>
<feature type="compositionally biased region" description="Polar residues" evidence="1">
    <location>
        <begin position="1"/>
        <end position="16"/>
    </location>
</feature>
<evidence type="ECO:0000313" key="3">
    <source>
        <dbReference type="EMBL" id="CAG7823008.1"/>
    </source>
</evidence>
<organism evidence="3 4">
    <name type="scientific">Allacma fusca</name>
    <dbReference type="NCBI Taxonomy" id="39272"/>
    <lineage>
        <taxon>Eukaryota</taxon>
        <taxon>Metazoa</taxon>
        <taxon>Ecdysozoa</taxon>
        <taxon>Arthropoda</taxon>
        <taxon>Hexapoda</taxon>
        <taxon>Collembola</taxon>
        <taxon>Symphypleona</taxon>
        <taxon>Sminthuridae</taxon>
        <taxon>Allacma</taxon>
    </lineage>
</organism>
<reference evidence="3" key="1">
    <citation type="submission" date="2021-06" db="EMBL/GenBank/DDBJ databases">
        <authorList>
            <person name="Hodson N. C."/>
            <person name="Mongue J. A."/>
            <person name="Jaron S. K."/>
        </authorList>
    </citation>
    <scope>NUCLEOTIDE SEQUENCE</scope>
</reference>
<keyword evidence="4" id="KW-1185">Reference proteome</keyword>
<dbReference type="AlphaFoldDB" id="A0A8J2L061"/>
<feature type="transmembrane region" description="Helical" evidence="2">
    <location>
        <begin position="140"/>
        <end position="161"/>
    </location>
</feature>
<evidence type="ECO:0000256" key="1">
    <source>
        <dbReference type="SAM" id="MobiDB-lite"/>
    </source>
</evidence>
<feature type="transmembrane region" description="Helical" evidence="2">
    <location>
        <begin position="173"/>
        <end position="191"/>
    </location>
</feature>
<proteinExistence type="predicted"/>
<feature type="transmembrane region" description="Helical" evidence="2">
    <location>
        <begin position="110"/>
        <end position="128"/>
    </location>
</feature>
<dbReference type="EMBL" id="CAJVCH010528099">
    <property type="protein sequence ID" value="CAG7823008.1"/>
    <property type="molecule type" value="Genomic_DNA"/>
</dbReference>
<comment type="caution">
    <text evidence="3">The sequence shown here is derived from an EMBL/GenBank/DDBJ whole genome shotgun (WGS) entry which is preliminary data.</text>
</comment>
<dbReference type="Proteomes" id="UP000708208">
    <property type="component" value="Unassembled WGS sequence"/>
</dbReference>
<sequence length="305" mass="33762">MESNVETDTVPLTSKFSGEEENLEKNDINRNYPSLAARYNRKKDANEDSTAIEIFSTQQQVRRTRPQEIPPIDEKTCFDVFISCGFGAKSYTLGPKFASPRFRVKFASKLYYVLLAQLLLCIAWMSYVPSSPNLSRIDDIMRGMVATAIIVYLVIFIIARFSSCEGMCLMGHMLLMIIVTVCLAVAFGVFVVIFPTWIFVLTALWCTLVLVTIANCTPWGNILTRSAFIVAAVGSLASGTAVIASGFYFSVPANIAPTVLYDNIITVFIITPLLSMFVVHEVKKLIGGRRAGLEGHEWILAAVII</sequence>
<keyword evidence="2" id="KW-0812">Transmembrane</keyword>
<accession>A0A8J2L061</accession>
<keyword evidence="2" id="KW-0472">Membrane</keyword>
<feature type="region of interest" description="Disordered" evidence="1">
    <location>
        <begin position="1"/>
        <end position="23"/>
    </location>
</feature>
<evidence type="ECO:0000256" key="2">
    <source>
        <dbReference type="SAM" id="Phobius"/>
    </source>
</evidence>
<protein>
    <submittedName>
        <fullName evidence="3">Uncharacterized protein</fullName>
    </submittedName>
</protein>
<keyword evidence="2" id="KW-1133">Transmembrane helix</keyword>
<feature type="transmembrane region" description="Helical" evidence="2">
    <location>
        <begin position="228"/>
        <end position="248"/>
    </location>
</feature>
<evidence type="ECO:0000313" key="4">
    <source>
        <dbReference type="Proteomes" id="UP000708208"/>
    </source>
</evidence>
<feature type="transmembrane region" description="Helical" evidence="2">
    <location>
        <begin position="260"/>
        <end position="280"/>
    </location>
</feature>